<dbReference type="InterPro" id="IPR041954">
    <property type="entry name" value="CT_DMSOR/BSOR/TMAOR"/>
</dbReference>
<feature type="region of interest" description="Disordered" evidence="6">
    <location>
        <begin position="22"/>
        <end position="42"/>
    </location>
</feature>
<dbReference type="Pfam" id="PF01568">
    <property type="entry name" value="Molydop_binding"/>
    <property type="match status" value="1"/>
</dbReference>
<evidence type="ECO:0000259" key="7">
    <source>
        <dbReference type="Pfam" id="PF00384"/>
    </source>
</evidence>
<dbReference type="Proteomes" id="UP001595696">
    <property type="component" value="Unassembled WGS sequence"/>
</dbReference>
<comment type="similarity">
    <text evidence="2">Belongs to the prokaryotic molybdopterin-containing oxidoreductase family.</text>
</comment>
<dbReference type="InterPro" id="IPR050612">
    <property type="entry name" value="Prok_Mopterin_Oxidored"/>
</dbReference>
<keyword evidence="10" id="KW-1185">Reference proteome</keyword>
<dbReference type="InterPro" id="IPR009010">
    <property type="entry name" value="Asp_de-COase-like_dom_sf"/>
</dbReference>
<dbReference type="Gene3D" id="2.40.40.20">
    <property type="match status" value="1"/>
</dbReference>
<dbReference type="PANTHER" id="PTHR43742">
    <property type="entry name" value="TRIMETHYLAMINE-N-OXIDE REDUCTASE"/>
    <property type="match status" value="1"/>
</dbReference>
<sequence length="764" mass="82807">MPEPRLTATHWGNYLVGTAPDGGISVRPNGSDPEPSPIGRSLAAARDPGVRIARPAVRRGYLRDRDRSGRGREPFVEVGWDEALDLAAGALRGTIAAHGNRAIYGGSYGWASAGRFHHAQGQLHRFLRLAGGYTDSVDTYSFAAAEVIVPHIIGLNAYYAGKQAPTTAEVAEHCRCLVLFGGAPSRNTQVNPGGIGAHDDRGHLAELSAAGVEIVHVGPLRDDVDAAVGARWLPCRPNADVPVLLALVHAVLAENLQDDDFLARYTVGFDEFARYVRGGDGVPKTPEWAAGLSGVPAAEIRALARKLASGRSLIGLSYAVQRARYGEQPYWAAWALAAALGYIGLPGGGVQMGSGVGKGTTLQRRVPPFRIGTIPQGPNPVPDTVPVSRIAELLERPGEPYRYNGAERVYPEIDLVYWAGGNPFHHHQDLNRLRRAWTRPGTVIVNEHSWTATARHADIVFPVTTTLEREDFAGSSSDHWLTPMHRVFEPYGEARDDHAVLAALAERLGFGAAFTEGRSTAEWVEHVWETTRSDAAAVGVELPAYRDFRTGPPLDLRPLLPERDHDLERFRAAPERHPLRTPSGRIEIYSHTIAEAGDLLGHPAWYPDREWLGDPRAERFPLHLLSNQPATRLHSQHDNGATSRDAKIAGREPLRLHPADAAERGLRDGDLARVFNDRGAFLAGVATSDALLPGVAQIATGAWYDPDDELGLERHGNPNVVTPDIGTSPLAQGPSPNSCLVQVERFDGTPPPVRAFEPPEFGSR</sequence>
<dbReference type="EMBL" id="JBHSAX010000009">
    <property type="protein sequence ID" value="MFC3962492.1"/>
    <property type="molecule type" value="Genomic_DNA"/>
</dbReference>
<protein>
    <submittedName>
        <fullName evidence="9">Molybdopterin-dependent oxidoreductase</fullName>
    </submittedName>
</protein>
<evidence type="ECO:0000259" key="8">
    <source>
        <dbReference type="Pfam" id="PF01568"/>
    </source>
</evidence>
<comment type="cofactor">
    <cofactor evidence="1">
        <name>Mo-bis(molybdopterin guanine dinucleotide)</name>
        <dbReference type="ChEBI" id="CHEBI:60539"/>
    </cofactor>
</comment>
<dbReference type="CDD" id="cd02793">
    <property type="entry name" value="MopB_CT_DMSOR-BSOR-TMAOR"/>
    <property type="match status" value="1"/>
</dbReference>
<evidence type="ECO:0000256" key="1">
    <source>
        <dbReference type="ARBA" id="ARBA00001942"/>
    </source>
</evidence>
<dbReference type="Gene3D" id="3.40.228.10">
    <property type="entry name" value="Dimethylsulfoxide Reductase, domain 2"/>
    <property type="match status" value="1"/>
</dbReference>
<comment type="caution">
    <text evidence="9">The sequence shown here is derived from an EMBL/GenBank/DDBJ whole genome shotgun (WGS) entry which is preliminary data.</text>
</comment>
<organism evidence="9 10">
    <name type="scientific">Nocardia jiangsuensis</name>
    <dbReference type="NCBI Taxonomy" id="1691563"/>
    <lineage>
        <taxon>Bacteria</taxon>
        <taxon>Bacillati</taxon>
        <taxon>Actinomycetota</taxon>
        <taxon>Actinomycetes</taxon>
        <taxon>Mycobacteriales</taxon>
        <taxon>Nocardiaceae</taxon>
        <taxon>Nocardia</taxon>
    </lineage>
</organism>
<feature type="domain" description="Molybdopterin oxidoreductase" evidence="7">
    <location>
        <begin position="51"/>
        <end position="507"/>
    </location>
</feature>
<evidence type="ECO:0000256" key="3">
    <source>
        <dbReference type="ARBA" id="ARBA00022505"/>
    </source>
</evidence>
<feature type="region of interest" description="Disordered" evidence="6">
    <location>
        <begin position="745"/>
        <end position="764"/>
    </location>
</feature>
<dbReference type="PANTHER" id="PTHR43742:SF10">
    <property type="entry name" value="TRIMETHYLAMINE-N-OXIDE REDUCTASE 2"/>
    <property type="match status" value="1"/>
</dbReference>
<evidence type="ECO:0000256" key="5">
    <source>
        <dbReference type="ARBA" id="ARBA00023002"/>
    </source>
</evidence>
<evidence type="ECO:0000256" key="4">
    <source>
        <dbReference type="ARBA" id="ARBA00022723"/>
    </source>
</evidence>
<dbReference type="SUPFAM" id="SSF50692">
    <property type="entry name" value="ADC-like"/>
    <property type="match status" value="1"/>
</dbReference>
<evidence type="ECO:0000313" key="9">
    <source>
        <dbReference type="EMBL" id="MFC3962492.1"/>
    </source>
</evidence>
<evidence type="ECO:0000313" key="10">
    <source>
        <dbReference type="Proteomes" id="UP001595696"/>
    </source>
</evidence>
<keyword evidence="4" id="KW-0479">Metal-binding</keyword>
<dbReference type="Gene3D" id="3.40.50.740">
    <property type="match status" value="1"/>
</dbReference>
<gene>
    <name evidence="9" type="ORF">ACFO0B_10895</name>
</gene>
<reference evidence="10" key="1">
    <citation type="journal article" date="2019" name="Int. J. Syst. Evol. Microbiol.">
        <title>The Global Catalogue of Microorganisms (GCM) 10K type strain sequencing project: providing services to taxonomists for standard genome sequencing and annotation.</title>
        <authorList>
            <consortium name="The Broad Institute Genomics Platform"/>
            <consortium name="The Broad Institute Genome Sequencing Center for Infectious Disease"/>
            <person name="Wu L."/>
            <person name="Ma J."/>
        </authorList>
    </citation>
    <scope>NUCLEOTIDE SEQUENCE [LARGE SCALE GENOMIC DNA]</scope>
    <source>
        <strain evidence="10">CGMCC 4.7330</strain>
    </source>
</reference>
<feature type="domain" description="Molybdopterin dinucleotide-binding" evidence="8">
    <location>
        <begin position="622"/>
        <end position="739"/>
    </location>
</feature>
<dbReference type="RefSeq" id="WP_378612261.1">
    <property type="nucleotide sequence ID" value="NZ_JBHSAX010000009.1"/>
</dbReference>
<dbReference type="Pfam" id="PF00384">
    <property type="entry name" value="Molybdopterin"/>
    <property type="match status" value="1"/>
</dbReference>
<keyword evidence="3" id="KW-0500">Molybdenum</keyword>
<dbReference type="InterPro" id="IPR006657">
    <property type="entry name" value="MoPterin_dinucl-bd_dom"/>
</dbReference>
<dbReference type="InterPro" id="IPR006656">
    <property type="entry name" value="Mopterin_OxRdtase"/>
</dbReference>
<accession>A0ABV8DSJ2</accession>
<name>A0ABV8DSJ2_9NOCA</name>
<evidence type="ECO:0000256" key="2">
    <source>
        <dbReference type="ARBA" id="ARBA00010312"/>
    </source>
</evidence>
<proteinExistence type="inferred from homology"/>
<dbReference type="SUPFAM" id="SSF53706">
    <property type="entry name" value="Formate dehydrogenase/DMSO reductase, domains 1-3"/>
    <property type="match status" value="1"/>
</dbReference>
<evidence type="ECO:0000256" key="6">
    <source>
        <dbReference type="SAM" id="MobiDB-lite"/>
    </source>
</evidence>
<dbReference type="Gene3D" id="3.90.55.10">
    <property type="entry name" value="Dimethylsulfoxide Reductase, domain 3"/>
    <property type="match status" value="1"/>
</dbReference>
<keyword evidence="5" id="KW-0560">Oxidoreductase</keyword>